<dbReference type="PROSITE" id="PS00108">
    <property type="entry name" value="PROTEIN_KINASE_ST"/>
    <property type="match status" value="1"/>
</dbReference>
<evidence type="ECO:0000313" key="10">
    <source>
        <dbReference type="Proteomes" id="UP000308705"/>
    </source>
</evidence>
<dbReference type="PANTHER" id="PTHR43289">
    <property type="entry name" value="MITOGEN-ACTIVATED PROTEIN KINASE KINASE KINASE 20-RELATED"/>
    <property type="match status" value="1"/>
</dbReference>
<comment type="caution">
    <text evidence="9">The sequence shown here is derived from an EMBL/GenBank/DDBJ whole genome shotgun (WGS) entry which is preliminary data.</text>
</comment>
<keyword evidence="4 5" id="KW-0067">ATP-binding</keyword>
<dbReference type="Gene3D" id="1.10.510.10">
    <property type="entry name" value="Transferase(Phosphotransferase) domain 1"/>
    <property type="match status" value="1"/>
</dbReference>
<dbReference type="CDD" id="cd14014">
    <property type="entry name" value="STKc_PknB_like"/>
    <property type="match status" value="1"/>
</dbReference>
<feature type="transmembrane region" description="Helical" evidence="7">
    <location>
        <begin position="601"/>
        <end position="622"/>
    </location>
</feature>
<evidence type="ECO:0000256" key="6">
    <source>
        <dbReference type="SAM" id="MobiDB-lite"/>
    </source>
</evidence>
<evidence type="ECO:0000256" key="4">
    <source>
        <dbReference type="ARBA" id="ARBA00022840"/>
    </source>
</evidence>
<dbReference type="GO" id="GO:0004674">
    <property type="term" value="F:protein serine/threonine kinase activity"/>
    <property type="evidence" value="ECO:0007669"/>
    <property type="project" value="UniProtKB-KW"/>
</dbReference>
<keyword evidence="9" id="KW-0723">Serine/threonine-protein kinase</keyword>
<keyword evidence="7" id="KW-0472">Membrane</keyword>
<evidence type="ECO:0000259" key="8">
    <source>
        <dbReference type="PROSITE" id="PS50011"/>
    </source>
</evidence>
<name>A0A4U3MHR7_9ACTN</name>
<gene>
    <name evidence="9" type="ORF">FDA94_15280</name>
</gene>
<dbReference type="Gene3D" id="3.30.200.20">
    <property type="entry name" value="Phosphorylase Kinase, domain 1"/>
    <property type="match status" value="1"/>
</dbReference>
<feature type="binding site" evidence="5">
    <location>
        <position position="39"/>
    </location>
    <ligand>
        <name>ATP</name>
        <dbReference type="ChEBI" id="CHEBI:30616"/>
    </ligand>
</feature>
<feature type="transmembrane region" description="Helical" evidence="7">
    <location>
        <begin position="643"/>
        <end position="676"/>
    </location>
</feature>
<keyword evidence="3 9" id="KW-0418">Kinase</keyword>
<protein>
    <submittedName>
        <fullName evidence="9">Serine/threonine protein kinase</fullName>
    </submittedName>
</protein>
<feature type="transmembrane region" description="Helical" evidence="7">
    <location>
        <begin position="688"/>
        <end position="706"/>
    </location>
</feature>
<keyword evidence="1" id="KW-0808">Transferase</keyword>
<dbReference type="RefSeq" id="WP_137247721.1">
    <property type="nucleotide sequence ID" value="NZ_SZQA01000013.1"/>
</dbReference>
<reference evidence="9 10" key="1">
    <citation type="submission" date="2019-04" db="EMBL/GenBank/DDBJ databases">
        <title>Herbidospora sp. NEAU-GS14.nov., a novel actinomycete isolated from soil.</title>
        <authorList>
            <person name="Han L."/>
        </authorList>
    </citation>
    <scope>NUCLEOTIDE SEQUENCE [LARGE SCALE GENOMIC DNA]</scope>
    <source>
        <strain evidence="9 10">NEAU-GS14</strain>
    </source>
</reference>
<dbReference type="Proteomes" id="UP000308705">
    <property type="component" value="Unassembled WGS sequence"/>
</dbReference>
<feature type="transmembrane region" description="Helical" evidence="7">
    <location>
        <begin position="727"/>
        <end position="746"/>
    </location>
</feature>
<dbReference type="OrthoDB" id="3519523at2"/>
<dbReference type="EMBL" id="SZQA01000013">
    <property type="protein sequence ID" value="TKK87924.1"/>
    <property type="molecule type" value="Genomic_DNA"/>
</dbReference>
<keyword evidence="7" id="KW-1133">Transmembrane helix</keyword>
<dbReference type="AlphaFoldDB" id="A0A4U3MHR7"/>
<feature type="compositionally biased region" description="Basic and acidic residues" evidence="6">
    <location>
        <begin position="266"/>
        <end position="332"/>
    </location>
</feature>
<feature type="compositionally biased region" description="Basic and acidic residues" evidence="6">
    <location>
        <begin position="509"/>
        <end position="527"/>
    </location>
</feature>
<dbReference type="PROSITE" id="PS00107">
    <property type="entry name" value="PROTEIN_KINASE_ATP"/>
    <property type="match status" value="1"/>
</dbReference>
<evidence type="ECO:0000256" key="7">
    <source>
        <dbReference type="SAM" id="Phobius"/>
    </source>
</evidence>
<evidence type="ECO:0000256" key="2">
    <source>
        <dbReference type="ARBA" id="ARBA00022741"/>
    </source>
</evidence>
<dbReference type="InterPro" id="IPR017441">
    <property type="entry name" value="Protein_kinase_ATP_BS"/>
</dbReference>
<feature type="domain" description="Protein kinase" evidence="8">
    <location>
        <begin position="11"/>
        <end position="262"/>
    </location>
</feature>
<evidence type="ECO:0000313" key="9">
    <source>
        <dbReference type="EMBL" id="TKK87924.1"/>
    </source>
</evidence>
<dbReference type="PROSITE" id="PS50011">
    <property type="entry name" value="PROTEIN_KINASE_DOM"/>
    <property type="match status" value="1"/>
</dbReference>
<evidence type="ECO:0000256" key="3">
    <source>
        <dbReference type="ARBA" id="ARBA00022777"/>
    </source>
</evidence>
<keyword evidence="2 5" id="KW-0547">Nucleotide-binding</keyword>
<dbReference type="PANTHER" id="PTHR43289:SF34">
    <property type="entry name" value="SERINE_THREONINE-PROTEIN KINASE YBDM-RELATED"/>
    <property type="match status" value="1"/>
</dbReference>
<accession>A0A4U3MHR7</accession>
<proteinExistence type="predicted"/>
<dbReference type="Pfam" id="PF00069">
    <property type="entry name" value="Pkinase"/>
    <property type="match status" value="1"/>
</dbReference>
<evidence type="ECO:0000256" key="5">
    <source>
        <dbReference type="PROSITE-ProRule" id="PRU10141"/>
    </source>
</evidence>
<keyword evidence="7" id="KW-0812">Transmembrane</keyword>
<feature type="region of interest" description="Disordered" evidence="6">
    <location>
        <begin position="266"/>
        <end position="579"/>
    </location>
</feature>
<dbReference type="GO" id="GO:0005524">
    <property type="term" value="F:ATP binding"/>
    <property type="evidence" value="ECO:0007669"/>
    <property type="project" value="UniProtKB-UniRule"/>
</dbReference>
<feature type="compositionally biased region" description="Basic and acidic residues" evidence="6">
    <location>
        <begin position="541"/>
        <end position="558"/>
    </location>
</feature>
<sequence>MGGRLGRVGPYALLERLGRGGMGEVYLASTKRGEQVALKMLREAIEGDADARLRLDREVRALRRVESPYVARVLDADLSGDRPYLVMEHIAGDTLLSAVKRDGPLPEVEVIRLARGLATALAIIHAAGIVHRDLKPANVLIGDEGPVLIDFGIAQVLDATRMTQTGTFLGTPGYAAPELFAGEQVGEPADLHAWAATVAFAATGRPTFGGGSAESQMYAILHGKADLKDVPPALLPQIRAALNRDPAKRPTAAILADRMTRLVRAAEEHDVREKESPTEGETSRRSRGRENGADDSGGRDTDGGRRNRENRGSAPEGRRARESAADPAEGGRRGWSANNAGPVDGGRDSGGAGSGSADGGRRARDAAGAGSAEGGRRARDVAGAGSGDGGRRPRDAAGSGSAEGGRRARDAAGSGSADGGRHAWDAAGSGSAEGDRRARDAAGAGLAESGRRTRDAAGAGSTEGGRRTRDSAGAGSAEGSRRARDASGAGAAEGGRRTREASGVGPADGGRRTREAGAADGARRTRDSGSGGSGDGALSVESRRTKDKAAREEADSRLGAEAVVQTRRRRSVKPPPEAVPTGGTSLLVLAAVAVPCVIGCVVYPVATFAVTGVFVVLARALWVGHWLTKRRRPGRLKKALRIGLFPVSFSGALIAGVAWPGLPAGALAFGAMWATAGGRLAPVWWEQAVPVTVAGLVFSVVCGAIIGREVEKVGAELPELRREGLRALAVLGGFVAICAAAVRIVGSLF</sequence>
<organism evidence="9 10">
    <name type="scientific">Herbidospora galbida</name>
    <dbReference type="NCBI Taxonomy" id="2575442"/>
    <lineage>
        <taxon>Bacteria</taxon>
        <taxon>Bacillati</taxon>
        <taxon>Actinomycetota</taxon>
        <taxon>Actinomycetes</taxon>
        <taxon>Streptosporangiales</taxon>
        <taxon>Streptosporangiaceae</taxon>
        <taxon>Herbidospora</taxon>
    </lineage>
</organism>
<evidence type="ECO:0000256" key="1">
    <source>
        <dbReference type="ARBA" id="ARBA00022679"/>
    </source>
</evidence>
<dbReference type="InterPro" id="IPR000719">
    <property type="entry name" value="Prot_kinase_dom"/>
</dbReference>
<keyword evidence="10" id="KW-1185">Reference proteome</keyword>
<dbReference type="SUPFAM" id="SSF56112">
    <property type="entry name" value="Protein kinase-like (PK-like)"/>
    <property type="match status" value="1"/>
</dbReference>
<dbReference type="InterPro" id="IPR008271">
    <property type="entry name" value="Ser/Thr_kinase_AS"/>
</dbReference>
<dbReference type="SMART" id="SM00220">
    <property type="entry name" value="S_TKc"/>
    <property type="match status" value="1"/>
</dbReference>
<dbReference type="InterPro" id="IPR011009">
    <property type="entry name" value="Kinase-like_dom_sf"/>
</dbReference>
<feature type="compositionally biased region" description="Gly residues" evidence="6">
    <location>
        <begin position="348"/>
        <end position="358"/>
    </location>
</feature>